<evidence type="ECO:0000256" key="9">
    <source>
        <dbReference type="SAM" id="Phobius"/>
    </source>
</evidence>
<evidence type="ECO:0000256" key="8">
    <source>
        <dbReference type="ARBA" id="ARBA00023136"/>
    </source>
</evidence>
<proteinExistence type="predicted"/>
<feature type="transmembrane region" description="Helical" evidence="9">
    <location>
        <begin position="46"/>
        <end position="66"/>
    </location>
</feature>
<feature type="transmembrane region" description="Helical" evidence="9">
    <location>
        <begin position="75"/>
        <end position="93"/>
    </location>
</feature>
<keyword evidence="3" id="KW-0328">Glycosyltransferase</keyword>
<evidence type="ECO:0000256" key="1">
    <source>
        <dbReference type="ARBA" id="ARBA00004127"/>
    </source>
</evidence>
<organism evidence="10">
    <name type="scientific">marine sediment metagenome</name>
    <dbReference type="NCBI Taxonomy" id="412755"/>
    <lineage>
        <taxon>unclassified sequences</taxon>
        <taxon>metagenomes</taxon>
        <taxon>ecological metagenomes</taxon>
    </lineage>
</organism>
<evidence type="ECO:0008006" key="11">
    <source>
        <dbReference type="Google" id="ProtNLM"/>
    </source>
</evidence>
<dbReference type="GO" id="GO:0016757">
    <property type="term" value="F:glycosyltransferase activity"/>
    <property type="evidence" value="ECO:0007669"/>
    <property type="project" value="UniProtKB-KW"/>
</dbReference>
<dbReference type="EMBL" id="BARW01018154">
    <property type="protein sequence ID" value="GAI95602.1"/>
    <property type="molecule type" value="Genomic_DNA"/>
</dbReference>
<evidence type="ECO:0000256" key="6">
    <source>
        <dbReference type="ARBA" id="ARBA00022824"/>
    </source>
</evidence>
<evidence type="ECO:0000256" key="5">
    <source>
        <dbReference type="ARBA" id="ARBA00022692"/>
    </source>
</evidence>
<gene>
    <name evidence="10" type="ORF">S12H4_31145</name>
</gene>
<reference evidence="10" key="1">
    <citation type="journal article" date="2014" name="Front. Microbiol.">
        <title>High frequency of phylogenetically diverse reductive dehalogenase-homologous genes in deep subseafloor sedimentary metagenomes.</title>
        <authorList>
            <person name="Kawai M."/>
            <person name="Futagami T."/>
            <person name="Toyoda A."/>
            <person name="Takaki Y."/>
            <person name="Nishi S."/>
            <person name="Hori S."/>
            <person name="Arai W."/>
            <person name="Tsubouchi T."/>
            <person name="Morono Y."/>
            <person name="Uchiyama I."/>
            <person name="Ito T."/>
            <person name="Fujiyama A."/>
            <person name="Inagaki F."/>
            <person name="Takami H."/>
        </authorList>
    </citation>
    <scope>NUCLEOTIDE SEQUENCE</scope>
    <source>
        <strain evidence="10">Expedition CK06-06</strain>
    </source>
</reference>
<feature type="non-terminal residue" evidence="10">
    <location>
        <position position="1"/>
    </location>
</feature>
<keyword evidence="6" id="KW-0256">Endoplasmic reticulum</keyword>
<evidence type="ECO:0000256" key="3">
    <source>
        <dbReference type="ARBA" id="ARBA00022676"/>
    </source>
</evidence>
<sequence length="209" mass="24500">YKLFLGFDILIKKQDKKLKRDLYLLLILIIPLILVSIMISHNENRYLLNVFPAVFIISSFFILMIFNMIKKKNKFFAVIFLILLLVFAANFQLKSTDNLIKNKINSYAEVKMTGLWINQNSEKSDLVATNSNPQIKYYADREIVQIPATEEEFEEILKSNENLKFFVISLIKGSPDWAYEYPNKKQLEPVDIYFADPQQKTPVLITYKL</sequence>
<name>X1SRA6_9ZZZZ</name>
<keyword evidence="7 9" id="KW-1133">Transmembrane helix</keyword>
<comment type="caution">
    <text evidence="10">The sequence shown here is derived from an EMBL/GenBank/DDBJ whole genome shotgun (WGS) entry which is preliminary data.</text>
</comment>
<dbReference type="Pfam" id="PF03901">
    <property type="entry name" value="Glyco_transf_22"/>
    <property type="match status" value="1"/>
</dbReference>
<dbReference type="GO" id="GO:0005789">
    <property type="term" value="C:endoplasmic reticulum membrane"/>
    <property type="evidence" value="ECO:0007669"/>
    <property type="project" value="UniProtKB-SubCell"/>
</dbReference>
<evidence type="ECO:0000256" key="4">
    <source>
        <dbReference type="ARBA" id="ARBA00022679"/>
    </source>
</evidence>
<evidence type="ECO:0000256" key="7">
    <source>
        <dbReference type="ARBA" id="ARBA00022989"/>
    </source>
</evidence>
<keyword evidence="5 9" id="KW-0812">Transmembrane</keyword>
<dbReference type="InterPro" id="IPR005599">
    <property type="entry name" value="GPI_mannosylTrfase"/>
</dbReference>
<evidence type="ECO:0000256" key="2">
    <source>
        <dbReference type="ARBA" id="ARBA00004586"/>
    </source>
</evidence>
<evidence type="ECO:0000313" key="10">
    <source>
        <dbReference type="EMBL" id="GAI95602.1"/>
    </source>
</evidence>
<keyword evidence="4" id="KW-0808">Transferase</keyword>
<dbReference type="AlphaFoldDB" id="X1SRA6"/>
<keyword evidence="8 9" id="KW-0472">Membrane</keyword>
<comment type="subcellular location">
    <subcellularLocation>
        <location evidence="1">Endomembrane system</location>
        <topology evidence="1">Multi-pass membrane protein</topology>
    </subcellularLocation>
    <subcellularLocation>
        <location evidence="2">Endoplasmic reticulum membrane</location>
    </subcellularLocation>
</comment>
<accession>X1SRA6</accession>
<protein>
    <recommendedName>
        <fullName evidence="11">Glycosyltransferase RgtA/B/C/D-like domain-containing protein</fullName>
    </recommendedName>
</protein>
<feature type="transmembrane region" description="Helical" evidence="9">
    <location>
        <begin position="21"/>
        <end position="40"/>
    </location>
</feature>